<protein>
    <recommendedName>
        <fullName evidence="4">Outer membrane protein beta-barrel domain-containing protein</fullName>
    </recommendedName>
</protein>
<keyword evidence="1" id="KW-0732">Signal</keyword>
<dbReference type="Proteomes" id="UP000315995">
    <property type="component" value="Chromosome"/>
</dbReference>
<dbReference type="AlphaFoldDB" id="A0A4Y6PZY5"/>
<sequence length="283" mass="30911">MKTIVPIIRASLTALVVAAVCLPACDAWAADDEDGWRFRIAPYLWVPGANGEVTIDRQTVDVEYSVGEAFDALSNLVSDDDDEEGDDVGEVTDAGSDLDFAMLAVAEVGKGPWSVMVDFMYLGVTTTEVDPRLPQVGAEFEFDALIFGGSLTRRLLRDDWGRIDALAGVRYTDLEVALDLRFGDERGLSVASIEQSWASPIIGARGRLLLPWRFFLQGYIDIGGAGLGADFTWQGFAAAGLGFRYVDILVGYRHLYTDYENEDDDFVWDLSNSGPIGGVSVHF</sequence>
<gene>
    <name evidence="2" type="ORF">FIV42_24725</name>
</gene>
<dbReference type="OrthoDB" id="5449958at2"/>
<evidence type="ECO:0000256" key="1">
    <source>
        <dbReference type="SAM" id="SignalP"/>
    </source>
</evidence>
<feature type="signal peptide" evidence="1">
    <location>
        <begin position="1"/>
        <end position="29"/>
    </location>
</feature>
<keyword evidence="3" id="KW-1185">Reference proteome</keyword>
<organism evidence="2 3">
    <name type="scientific">Persicimonas caeni</name>
    <dbReference type="NCBI Taxonomy" id="2292766"/>
    <lineage>
        <taxon>Bacteria</taxon>
        <taxon>Deltaproteobacteria</taxon>
        <taxon>Bradymonadales</taxon>
        <taxon>Bradymonadaceae</taxon>
        <taxon>Persicimonas</taxon>
    </lineage>
</organism>
<dbReference type="EMBL" id="CP041186">
    <property type="protein sequence ID" value="QDG53832.1"/>
    <property type="molecule type" value="Genomic_DNA"/>
</dbReference>
<reference evidence="2 3" key="1">
    <citation type="submission" date="2019-06" db="EMBL/GenBank/DDBJ databases">
        <title>Persicimonas caeni gen. nov., sp. nov., a predatory bacterium isolated from solar saltern.</title>
        <authorList>
            <person name="Wang S."/>
        </authorList>
    </citation>
    <scope>NUCLEOTIDE SEQUENCE [LARGE SCALE GENOMIC DNA]</scope>
    <source>
        <strain evidence="2 3">YN101</strain>
    </source>
</reference>
<proteinExistence type="predicted"/>
<evidence type="ECO:0000313" key="3">
    <source>
        <dbReference type="Proteomes" id="UP000315995"/>
    </source>
</evidence>
<evidence type="ECO:0008006" key="4">
    <source>
        <dbReference type="Google" id="ProtNLM"/>
    </source>
</evidence>
<accession>A0A4Y6PZY5</accession>
<accession>A0A5B8YET1</accession>
<dbReference type="RefSeq" id="WP_141200286.1">
    <property type="nucleotide sequence ID" value="NZ_CP041186.1"/>
</dbReference>
<name>A0A4Y6PZY5_PERCE</name>
<feature type="chain" id="PRO_5030106779" description="Outer membrane protein beta-barrel domain-containing protein" evidence="1">
    <location>
        <begin position="30"/>
        <end position="283"/>
    </location>
</feature>
<evidence type="ECO:0000313" key="2">
    <source>
        <dbReference type="EMBL" id="QDG53832.1"/>
    </source>
</evidence>